<accession>A0A177BEJ2</accession>
<name>A0A177BEJ2_9BILA</name>
<dbReference type="Pfam" id="PF01145">
    <property type="entry name" value="Band_7"/>
    <property type="match status" value="1"/>
</dbReference>
<comment type="caution">
    <text evidence="6">The sequence shown here is derived from an EMBL/GenBank/DDBJ whole genome shotgun (WGS) entry which is preliminary data.</text>
</comment>
<feature type="transmembrane region" description="Helical" evidence="4">
    <location>
        <begin position="24"/>
        <end position="48"/>
    </location>
</feature>
<feature type="domain" description="Band 7" evidence="5">
    <location>
        <begin position="43"/>
        <end position="202"/>
    </location>
</feature>
<evidence type="ECO:0000259" key="5">
    <source>
        <dbReference type="SMART" id="SM00244"/>
    </source>
</evidence>
<keyword evidence="4" id="KW-0812">Transmembrane</keyword>
<dbReference type="InterPro" id="IPR001972">
    <property type="entry name" value="Stomatin_HflK_fam"/>
</dbReference>
<gene>
    <name evidence="6" type="ORF">A3Q56_00216</name>
</gene>
<dbReference type="AlphaFoldDB" id="A0A177BEJ2"/>
<dbReference type="InterPro" id="IPR043202">
    <property type="entry name" value="Band-7_stomatin-like"/>
</dbReference>
<dbReference type="GO" id="GO:0005886">
    <property type="term" value="C:plasma membrane"/>
    <property type="evidence" value="ECO:0007669"/>
    <property type="project" value="InterPro"/>
</dbReference>
<dbReference type="EMBL" id="LWCA01000010">
    <property type="protein sequence ID" value="OAF71992.1"/>
    <property type="molecule type" value="Genomic_DNA"/>
</dbReference>
<organism evidence="6 7">
    <name type="scientific">Intoshia linei</name>
    <dbReference type="NCBI Taxonomy" id="1819745"/>
    <lineage>
        <taxon>Eukaryota</taxon>
        <taxon>Metazoa</taxon>
        <taxon>Spiralia</taxon>
        <taxon>Lophotrochozoa</taxon>
        <taxon>Mesozoa</taxon>
        <taxon>Orthonectida</taxon>
        <taxon>Rhopaluridae</taxon>
        <taxon>Intoshia</taxon>
    </lineage>
</organism>
<comment type="similarity">
    <text evidence="2">Belongs to the band 7/mec-2 family.</text>
</comment>
<dbReference type="Gene3D" id="3.30.479.30">
    <property type="entry name" value="Band 7 domain"/>
    <property type="match status" value="1"/>
</dbReference>
<proteinExistence type="inferred from homology"/>
<dbReference type="SMART" id="SM00244">
    <property type="entry name" value="PHB"/>
    <property type="match status" value="1"/>
</dbReference>
<evidence type="ECO:0000256" key="2">
    <source>
        <dbReference type="ARBA" id="ARBA00008164"/>
    </source>
</evidence>
<dbReference type="InterPro" id="IPR036013">
    <property type="entry name" value="Band_7/SPFH_dom_sf"/>
</dbReference>
<sequence length="273" mass="30353">MSDVEIKDNVDEAKSLSSRLCSTLLIAISYILIAVSFPVSIFFCIKIIQEYERALIFRLGRLISGKAFGPGIFFVIPCIDTYRVVDLRTVAFDVPPQEILTKDSVTVVTDAVVFYNVFNPVASIINVENVTSATRLLAATTLRNELGTKDLSDILLHREEVASKMQLAFDESTDAWGIQIQRIEIKDVRLPIQMQKSMSAVAEATRDARAKVIMAEGEEHAALSIKEAADIIGQSENALQLRFLQTLHSISQEKNSTVVVPIPVDFLKHIMKK</sequence>
<dbReference type="SUPFAM" id="SSF117892">
    <property type="entry name" value="Band 7/SPFH domain"/>
    <property type="match status" value="1"/>
</dbReference>
<protein>
    <submittedName>
        <fullName evidence="6">Band 7 protein</fullName>
    </submittedName>
</protein>
<dbReference type="OrthoDB" id="2105077at2759"/>
<keyword evidence="7" id="KW-1185">Reference proteome</keyword>
<dbReference type="Proteomes" id="UP000078046">
    <property type="component" value="Unassembled WGS sequence"/>
</dbReference>
<dbReference type="FunFam" id="3.30.479.30:FF:000002">
    <property type="entry name" value="band 7 protein AGAP004871"/>
    <property type="match status" value="1"/>
</dbReference>
<dbReference type="PANTHER" id="PTHR10264:SF19">
    <property type="entry name" value="AT06885P-RELATED"/>
    <property type="match status" value="1"/>
</dbReference>
<evidence type="ECO:0000256" key="1">
    <source>
        <dbReference type="ARBA" id="ARBA00004370"/>
    </source>
</evidence>
<dbReference type="PRINTS" id="PR00721">
    <property type="entry name" value="STOMATIN"/>
</dbReference>
<evidence type="ECO:0000256" key="4">
    <source>
        <dbReference type="SAM" id="Phobius"/>
    </source>
</evidence>
<dbReference type="InterPro" id="IPR001107">
    <property type="entry name" value="Band_7"/>
</dbReference>
<dbReference type="Gene3D" id="6.10.250.2090">
    <property type="match status" value="1"/>
</dbReference>
<evidence type="ECO:0000313" key="7">
    <source>
        <dbReference type="Proteomes" id="UP000078046"/>
    </source>
</evidence>
<keyword evidence="4" id="KW-1133">Transmembrane helix</keyword>
<evidence type="ECO:0000313" key="6">
    <source>
        <dbReference type="EMBL" id="OAF71992.1"/>
    </source>
</evidence>
<reference evidence="6 7" key="1">
    <citation type="submission" date="2016-04" db="EMBL/GenBank/DDBJ databases">
        <title>The genome of Intoshia linei affirms orthonectids as highly simplified spiralians.</title>
        <authorList>
            <person name="Mikhailov K.V."/>
            <person name="Slusarev G.S."/>
            <person name="Nikitin M.A."/>
            <person name="Logacheva M.D."/>
            <person name="Penin A."/>
            <person name="Aleoshin V."/>
            <person name="Panchin Y.V."/>
        </authorList>
    </citation>
    <scope>NUCLEOTIDE SEQUENCE [LARGE SCALE GENOMIC DNA]</scope>
    <source>
        <strain evidence="6">Intl2013</strain>
        <tissue evidence="6">Whole animal</tissue>
    </source>
</reference>
<keyword evidence="3 4" id="KW-0472">Membrane</keyword>
<dbReference type="PANTHER" id="PTHR10264">
    <property type="entry name" value="BAND 7 PROTEIN-RELATED"/>
    <property type="match status" value="1"/>
</dbReference>
<comment type="subcellular location">
    <subcellularLocation>
        <location evidence="1">Membrane</location>
    </subcellularLocation>
</comment>
<evidence type="ECO:0000256" key="3">
    <source>
        <dbReference type="ARBA" id="ARBA00023136"/>
    </source>
</evidence>